<gene>
    <name evidence="10" type="ORF">SAMN05661077_1077</name>
</gene>
<evidence type="ECO:0000256" key="5">
    <source>
        <dbReference type="SAM" id="Coils"/>
    </source>
</evidence>
<dbReference type="Pfam" id="PF25954">
    <property type="entry name" value="Beta-barrel_RND_2"/>
    <property type="match status" value="1"/>
</dbReference>
<keyword evidence="4 5" id="KW-0175">Coiled coil</keyword>
<dbReference type="STRING" id="381306.AN478_09805"/>
<dbReference type="InterPro" id="IPR058792">
    <property type="entry name" value="Beta-barrel_RND_2"/>
</dbReference>
<protein>
    <submittedName>
        <fullName evidence="10">Membrane fusion protein, multidrug efflux system</fullName>
    </submittedName>
</protein>
<dbReference type="InterPro" id="IPR006143">
    <property type="entry name" value="RND_pump_MFP"/>
</dbReference>
<dbReference type="GO" id="GO:0015562">
    <property type="term" value="F:efflux transmembrane transporter activity"/>
    <property type="evidence" value="ECO:0007669"/>
    <property type="project" value="TreeGrafter"/>
</dbReference>
<dbReference type="SUPFAM" id="SSF111369">
    <property type="entry name" value="HlyD-like secretion proteins"/>
    <property type="match status" value="1"/>
</dbReference>
<dbReference type="GO" id="GO:1990961">
    <property type="term" value="P:xenobiotic detoxification by transmembrane export across the plasma membrane"/>
    <property type="evidence" value="ECO:0007669"/>
    <property type="project" value="InterPro"/>
</dbReference>
<dbReference type="GO" id="GO:1990195">
    <property type="term" value="C:macrolide transmembrane transporter complex"/>
    <property type="evidence" value="ECO:0007669"/>
    <property type="project" value="InterPro"/>
</dbReference>
<feature type="region of interest" description="Disordered" evidence="6">
    <location>
        <begin position="349"/>
        <end position="373"/>
    </location>
</feature>
<dbReference type="PANTHER" id="PTHR30469:SF11">
    <property type="entry name" value="BLL4320 PROTEIN"/>
    <property type="match status" value="1"/>
</dbReference>
<comment type="subcellular location">
    <subcellularLocation>
        <location evidence="1">Cell envelope</location>
    </subcellularLocation>
</comment>
<evidence type="ECO:0000256" key="3">
    <source>
        <dbReference type="ARBA" id="ARBA00022448"/>
    </source>
</evidence>
<evidence type="ECO:0000256" key="4">
    <source>
        <dbReference type="ARBA" id="ARBA00023054"/>
    </source>
</evidence>
<dbReference type="NCBIfam" id="TIGR01730">
    <property type="entry name" value="RND_mfp"/>
    <property type="match status" value="1"/>
</dbReference>
<dbReference type="Gene3D" id="2.40.420.20">
    <property type="match status" value="1"/>
</dbReference>
<dbReference type="GO" id="GO:0030313">
    <property type="term" value="C:cell envelope"/>
    <property type="evidence" value="ECO:0007669"/>
    <property type="project" value="UniProtKB-SubCell"/>
</dbReference>
<dbReference type="GO" id="GO:0019898">
    <property type="term" value="C:extrinsic component of membrane"/>
    <property type="evidence" value="ECO:0007669"/>
    <property type="project" value="InterPro"/>
</dbReference>
<dbReference type="InterPro" id="IPR058627">
    <property type="entry name" value="MdtA-like_C"/>
</dbReference>
<dbReference type="EMBL" id="FMUN01000002">
    <property type="protein sequence ID" value="SCY02343.1"/>
    <property type="molecule type" value="Genomic_DNA"/>
</dbReference>
<keyword evidence="11" id="KW-1185">Reference proteome</keyword>
<evidence type="ECO:0000313" key="11">
    <source>
        <dbReference type="Proteomes" id="UP000183104"/>
    </source>
</evidence>
<sequence length="373" mass="41049">MIKRMILMVLALAVVFGGIFGWKFYQGMLMQEYMASQKPPPVTVTTEEAKAETWQPELKAVASLRADNGVAVSPELDGRVAEIAFDSGQEVDEGDLLVAQSTATEEAELERLRARRDLAEARLRRQRKLVQQNQTSQEAVDEAAAELQSLEAQIEGQRALIAKKHIRAPFAGVLGIRHVDRGQFVSPGQDLVTIQALEPLHADFDLPQQSLGRVRVGMPVRLTVDTFPDRTFEGEVTAIEPEVAQETRNFPVRATLPNEDRALRPGMFAQAAVQLPEQRDVITLPQTAVSTDPYGESVFIVEEAEGEEDAPTVTKRFVRTGERRGDQVAIEDGVEPGETVVTSGQLKLEEGARIRVDNSVQPANDPDPQPANK</sequence>
<dbReference type="Gene3D" id="6.10.140.1990">
    <property type="match status" value="1"/>
</dbReference>
<evidence type="ECO:0000259" key="8">
    <source>
        <dbReference type="Pfam" id="PF25954"/>
    </source>
</evidence>
<dbReference type="GO" id="GO:1990281">
    <property type="term" value="C:efflux pump complex"/>
    <property type="evidence" value="ECO:0007669"/>
    <property type="project" value="TreeGrafter"/>
</dbReference>
<evidence type="ECO:0000256" key="6">
    <source>
        <dbReference type="SAM" id="MobiDB-lite"/>
    </source>
</evidence>
<feature type="domain" description="Multidrug resistance protein MdtA-like barrel-sandwich hybrid" evidence="7">
    <location>
        <begin position="70"/>
        <end position="192"/>
    </location>
</feature>
<reference evidence="11" key="1">
    <citation type="submission" date="2016-10" db="EMBL/GenBank/DDBJ databases">
        <authorList>
            <person name="Varghese N."/>
        </authorList>
    </citation>
    <scope>NUCLEOTIDE SEQUENCE [LARGE SCALE GENOMIC DNA]</scope>
    <source>
        <strain evidence="11">HL 19</strain>
    </source>
</reference>
<dbReference type="Gene3D" id="2.40.50.100">
    <property type="match status" value="1"/>
</dbReference>
<evidence type="ECO:0000259" key="9">
    <source>
        <dbReference type="Pfam" id="PF25967"/>
    </source>
</evidence>
<evidence type="ECO:0000313" key="10">
    <source>
        <dbReference type="EMBL" id="SCY02343.1"/>
    </source>
</evidence>
<dbReference type="AlphaFoldDB" id="A0A0P9CKI1"/>
<dbReference type="Proteomes" id="UP000183104">
    <property type="component" value="Unassembled WGS sequence"/>
</dbReference>
<keyword evidence="3" id="KW-0813">Transport</keyword>
<dbReference type="InterPro" id="IPR030190">
    <property type="entry name" value="MacA_alpha-hairpin_sf"/>
</dbReference>
<dbReference type="Gene3D" id="2.40.30.170">
    <property type="match status" value="1"/>
</dbReference>
<feature type="domain" description="Multidrug resistance protein MdtA-like C-terminal permuted SH3" evidence="9">
    <location>
        <begin position="280"/>
        <end position="344"/>
    </location>
</feature>
<dbReference type="Pfam" id="PF25967">
    <property type="entry name" value="RND-MFP_C"/>
    <property type="match status" value="1"/>
</dbReference>
<dbReference type="FunFam" id="2.40.30.170:FF:000010">
    <property type="entry name" value="Efflux RND transporter periplasmic adaptor subunit"/>
    <property type="match status" value="1"/>
</dbReference>
<proteinExistence type="inferred from homology"/>
<name>A0A0P9CKI1_9GAMM</name>
<evidence type="ECO:0000256" key="1">
    <source>
        <dbReference type="ARBA" id="ARBA00004196"/>
    </source>
</evidence>
<dbReference type="OrthoDB" id="9806939at2"/>
<feature type="coiled-coil region" evidence="5">
    <location>
        <begin position="102"/>
        <end position="160"/>
    </location>
</feature>
<accession>A0A0P9CKI1</accession>
<dbReference type="InterPro" id="IPR058625">
    <property type="entry name" value="MdtA-like_BSH"/>
</dbReference>
<dbReference type="RefSeq" id="WP_054966440.1">
    <property type="nucleotide sequence ID" value="NZ_FMUN01000002.1"/>
</dbReference>
<dbReference type="PANTHER" id="PTHR30469">
    <property type="entry name" value="MULTIDRUG RESISTANCE PROTEIN MDTA"/>
    <property type="match status" value="1"/>
</dbReference>
<feature type="domain" description="CusB-like beta-barrel" evidence="8">
    <location>
        <begin position="204"/>
        <end position="274"/>
    </location>
</feature>
<evidence type="ECO:0000256" key="2">
    <source>
        <dbReference type="ARBA" id="ARBA00009477"/>
    </source>
</evidence>
<dbReference type="Pfam" id="PF25917">
    <property type="entry name" value="BSH_RND"/>
    <property type="match status" value="1"/>
</dbReference>
<comment type="similarity">
    <text evidence="2">Belongs to the membrane fusion protein (MFP) (TC 8.A.1) family.</text>
</comment>
<evidence type="ECO:0000259" key="7">
    <source>
        <dbReference type="Pfam" id="PF25917"/>
    </source>
</evidence>
<organism evidence="10 11">
    <name type="scientific">Thiohalorhabdus denitrificans</name>
    <dbReference type="NCBI Taxonomy" id="381306"/>
    <lineage>
        <taxon>Bacteria</taxon>
        <taxon>Pseudomonadati</taxon>
        <taxon>Pseudomonadota</taxon>
        <taxon>Gammaproteobacteria</taxon>
        <taxon>Thiohalorhabdales</taxon>
        <taxon>Thiohalorhabdaceae</taxon>
        <taxon>Thiohalorhabdus</taxon>
    </lineage>
</organism>